<dbReference type="Proteomes" id="UP000250235">
    <property type="component" value="Unassembled WGS sequence"/>
</dbReference>
<dbReference type="Pfam" id="PF12579">
    <property type="entry name" value="DUF3755"/>
    <property type="match status" value="1"/>
</dbReference>
<keyword evidence="2" id="KW-1185">Reference proteome</keyword>
<dbReference type="AlphaFoldDB" id="A0A2Z7BZQ9"/>
<sequence>MTSESNAGFHPHYHQQGVMFKSSGAMSSSSSSGSGGCDMISMGSYYGNPGGNMNLAVNDGATGGGMVFSSGGSPNSLSSSTLLLDSVPGLKHDTGLAVEWGIDEQYKLEEGLQKYANEPTILMYIKIAASLRDKTVRDVALRCRWMMSKRRKHEDQSLVKKVKDHRDKLIDSSLRHMSPASSMNAASCSFISNHHNQSNLMFAEALSGTARHLLEENKQAFGQISANLSALKLQDNVNLFFHTRNNITTILNDMSNMPGIMSRMPPLPVLLNEELASSFFPRSSQPMMFGSSSMLHMKQEPRC</sequence>
<evidence type="ECO:0000313" key="2">
    <source>
        <dbReference type="Proteomes" id="UP000250235"/>
    </source>
</evidence>
<dbReference type="PANTHER" id="PTHR14000">
    <property type="entry name" value="FINGER CCCH DOMAIN PROTEIN, PUTATIVE (DUF3755)-RELATED"/>
    <property type="match status" value="1"/>
</dbReference>
<dbReference type="OrthoDB" id="19768at2759"/>
<gene>
    <name evidence="1" type="ORF">F511_28988</name>
</gene>
<name>A0A2Z7BZQ9_9LAMI</name>
<organism evidence="1 2">
    <name type="scientific">Dorcoceras hygrometricum</name>
    <dbReference type="NCBI Taxonomy" id="472368"/>
    <lineage>
        <taxon>Eukaryota</taxon>
        <taxon>Viridiplantae</taxon>
        <taxon>Streptophyta</taxon>
        <taxon>Embryophyta</taxon>
        <taxon>Tracheophyta</taxon>
        <taxon>Spermatophyta</taxon>
        <taxon>Magnoliopsida</taxon>
        <taxon>eudicotyledons</taxon>
        <taxon>Gunneridae</taxon>
        <taxon>Pentapetalae</taxon>
        <taxon>asterids</taxon>
        <taxon>lamiids</taxon>
        <taxon>Lamiales</taxon>
        <taxon>Gesneriaceae</taxon>
        <taxon>Didymocarpoideae</taxon>
        <taxon>Trichosporeae</taxon>
        <taxon>Loxocarpinae</taxon>
        <taxon>Dorcoceras</taxon>
    </lineage>
</organism>
<accession>A0A2Z7BZQ9</accession>
<dbReference type="PANTHER" id="PTHR14000:SF6">
    <property type="entry name" value="OS02G0631200 PROTEIN"/>
    <property type="match status" value="1"/>
</dbReference>
<protein>
    <submittedName>
        <fullName evidence="1">Uncharacterized protein</fullName>
    </submittedName>
</protein>
<evidence type="ECO:0000313" key="1">
    <source>
        <dbReference type="EMBL" id="KZV39098.1"/>
    </source>
</evidence>
<dbReference type="InterPro" id="IPR022228">
    <property type="entry name" value="DUF3755"/>
</dbReference>
<proteinExistence type="predicted"/>
<dbReference type="EMBL" id="KV001326">
    <property type="protein sequence ID" value="KZV39098.1"/>
    <property type="molecule type" value="Genomic_DNA"/>
</dbReference>
<reference evidence="1 2" key="1">
    <citation type="journal article" date="2015" name="Proc. Natl. Acad. Sci. U.S.A.">
        <title>The resurrection genome of Boea hygrometrica: A blueprint for survival of dehydration.</title>
        <authorList>
            <person name="Xiao L."/>
            <person name="Yang G."/>
            <person name="Zhang L."/>
            <person name="Yang X."/>
            <person name="Zhao S."/>
            <person name="Ji Z."/>
            <person name="Zhou Q."/>
            <person name="Hu M."/>
            <person name="Wang Y."/>
            <person name="Chen M."/>
            <person name="Xu Y."/>
            <person name="Jin H."/>
            <person name="Xiao X."/>
            <person name="Hu G."/>
            <person name="Bao F."/>
            <person name="Hu Y."/>
            <person name="Wan P."/>
            <person name="Li L."/>
            <person name="Deng X."/>
            <person name="Kuang T."/>
            <person name="Xiang C."/>
            <person name="Zhu J.K."/>
            <person name="Oliver M.J."/>
            <person name="He Y."/>
        </authorList>
    </citation>
    <scope>NUCLEOTIDE SEQUENCE [LARGE SCALE GENOMIC DNA]</scope>
    <source>
        <strain evidence="2">cv. XS01</strain>
    </source>
</reference>